<feature type="transmembrane region" description="Helical" evidence="6">
    <location>
        <begin position="213"/>
        <end position="233"/>
    </location>
</feature>
<feature type="domain" description="TLC" evidence="7">
    <location>
        <begin position="84"/>
        <end position="286"/>
    </location>
</feature>
<evidence type="ECO:0000313" key="8">
    <source>
        <dbReference type="EMBL" id="ANZ78069.1"/>
    </source>
</evidence>
<name>A0A1B2JJ66_PICPA</name>
<comment type="subcellular location">
    <subcellularLocation>
        <location evidence="1">Membrane</location>
        <topology evidence="1">Multi-pass membrane protein</topology>
    </subcellularLocation>
</comment>
<sequence>MLITDQLYYYFNYYRSIYQYDDPLKNLRVPLVKDYIQPYAPKGVVSEHIHEIVAAFLVYQSLFTISRLFLKFGYPKFYNSLKPKTRIDFSIHIVSFIQSLLILILCIPLFKNPHLQQDHVFASTPYGQMVVSVAVGYFVWDALTCLLYIKYFGVEFFLHGVVSALVFLVGLSPAPVIMYYAPIFLLFEVSTPFLNVRWLAIKFPTWISDTAKLVNNIVLILLFFLIRICWGWYQVFRLANDFYGARGDPRLNWFNVGVILGSNLVLDLLNFYWFGKMLTVAINTLRKMFGAKADDKKLNLM</sequence>
<protein>
    <submittedName>
        <fullName evidence="8">BA75_04507T0</fullName>
    </submittedName>
</protein>
<keyword evidence="4 5" id="KW-0472">Membrane</keyword>
<dbReference type="InterPro" id="IPR050846">
    <property type="entry name" value="TLCD"/>
</dbReference>
<proteinExistence type="predicted"/>
<accession>A0A1B2JJ66</accession>
<dbReference type="OrthoDB" id="10266980at2759"/>
<evidence type="ECO:0000259" key="7">
    <source>
        <dbReference type="PROSITE" id="PS50922"/>
    </source>
</evidence>
<keyword evidence="3 6" id="KW-1133">Transmembrane helix</keyword>
<evidence type="ECO:0000256" key="5">
    <source>
        <dbReference type="PROSITE-ProRule" id="PRU00205"/>
    </source>
</evidence>
<evidence type="ECO:0000256" key="2">
    <source>
        <dbReference type="ARBA" id="ARBA00022692"/>
    </source>
</evidence>
<feature type="transmembrane region" description="Helical" evidence="6">
    <location>
        <begin position="130"/>
        <end position="149"/>
    </location>
</feature>
<feature type="transmembrane region" description="Helical" evidence="6">
    <location>
        <begin position="253"/>
        <end position="274"/>
    </location>
</feature>
<dbReference type="SMART" id="SM00724">
    <property type="entry name" value="TLC"/>
    <property type="match status" value="1"/>
</dbReference>
<dbReference type="PROSITE" id="PS50922">
    <property type="entry name" value="TLC"/>
    <property type="match status" value="1"/>
</dbReference>
<dbReference type="GO" id="GO:0055088">
    <property type="term" value="P:lipid homeostasis"/>
    <property type="evidence" value="ECO:0007669"/>
    <property type="project" value="TreeGrafter"/>
</dbReference>
<keyword evidence="9" id="KW-1185">Reference proteome</keyword>
<dbReference type="PANTHER" id="PTHR13439">
    <property type="entry name" value="CT120 PROTEIN"/>
    <property type="match status" value="1"/>
</dbReference>
<dbReference type="InterPro" id="IPR006634">
    <property type="entry name" value="TLC-dom"/>
</dbReference>
<gene>
    <name evidence="8" type="primary">YPR114W</name>
    <name evidence="8" type="ORF">ATY40_BA7504507</name>
</gene>
<feature type="transmembrane region" description="Helical" evidence="6">
    <location>
        <begin position="52"/>
        <end position="70"/>
    </location>
</feature>
<dbReference type="GO" id="GO:0005783">
    <property type="term" value="C:endoplasmic reticulum"/>
    <property type="evidence" value="ECO:0007669"/>
    <property type="project" value="TreeGrafter"/>
</dbReference>
<dbReference type="Pfam" id="PF03798">
    <property type="entry name" value="TRAM_LAG1_CLN8"/>
    <property type="match status" value="1"/>
</dbReference>
<feature type="transmembrane region" description="Helical" evidence="6">
    <location>
        <begin position="180"/>
        <end position="201"/>
    </location>
</feature>
<dbReference type="Proteomes" id="UP000094565">
    <property type="component" value="Chromosome 4"/>
</dbReference>
<dbReference type="PANTHER" id="PTHR13439:SF6">
    <property type="entry name" value="AAR085WP"/>
    <property type="match status" value="1"/>
</dbReference>
<evidence type="ECO:0000313" key="9">
    <source>
        <dbReference type="Proteomes" id="UP000094565"/>
    </source>
</evidence>
<keyword evidence="2 5" id="KW-0812">Transmembrane</keyword>
<organism evidence="8 9">
    <name type="scientific">Komagataella pastoris</name>
    <name type="common">Yeast</name>
    <name type="synonym">Pichia pastoris</name>
    <dbReference type="NCBI Taxonomy" id="4922"/>
    <lineage>
        <taxon>Eukaryota</taxon>
        <taxon>Fungi</taxon>
        <taxon>Dikarya</taxon>
        <taxon>Ascomycota</taxon>
        <taxon>Saccharomycotina</taxon>
        <taxon>Pichiomycetes</taxon>
        <taxon>Pichiales</taxon>
        <taxon>Pichiaceae</taxon>
        <taxon>Komagataella</taxon>
    </lineage>
</organism>
<dbReference type="AlphaFoldDB" id="A0A1B2JJ66"/>
<evidence type="ECO:0000256" key="6">
    <source>
        <dbReference type="SAM" id="Phobius"/>
    </source>
</evidence>
<feature type="transmembrane region" description="Helical" evidence="6">
    <location>
        <begin position="156"/>
        <end position="174"/>
    </location>
</feature>
<dbReference type="EMBL" id="CP014587">
    <property type="protein sequence ID" value="ANZ78069.1"/>
    <property type="molecule type" value="Genomic_DNA"/>
</dbReference>
<feature type="transmembrane region" description="Helical" evidence="6">
    <location>
        <begin position="91"/>
        <end position="110"/>
    </location>
</feature>
<evidence type="ECO:0000256" key="4">
    <source>
        <dbReference type="ARBA" id="ARBA00023136"/>
    </source>
</evidence>
<dbReference type="GO" id="GO:0016020">
    <property type="term" value="C:membrane"/>
    <property type="evidence" value="ECO:0007669"/>
    <property type="project" value="UniProtKB-SubCell"/>
</dbReference>
<evidence type="ECO:0000256" key="1">
    <source>
        <dbReference type="ARBA" id="ARBA00004141"/>
    </source>
</evidence>
<reference evidence="8 9" key="1">
    <citation type="submission" date="2016-02" db="EMBL/GenBank/DDBJ databases">
        <title>Comparative genomic and transcriptomic foundation for Pichia pastoris.</title>
        <authorList>
            <person name="Love K.R."/>
            <person name="Shah K.A."/>
            <person name="Whittaker C.A."/>
            <person name="Wu J."/>
            <person name="Bartlett M.C."/>
            <person name="Ma D."/>
            <person name="Leeson R.L."/>
            <person name="Priest M."/>
            <person name="Young S.K."/>
            <person name="Love J.C."/>
        </authorList>
    </citation>
    <scope>NUCLEOTIDE SEQUENCE [LARGE SCALE GENOMIC DNA]</scope>
    <source>
        <strain evidence="8 9">ATCC 28485</strain>
    </source>
</reference>
<evidence type="ECO:0000256" key="3">
    <source>
        <dbReference type="ARBA" id="ARBA00022989"/>
    </source>
</evidence>